<dbReference type="OrthoDB" id="28779at2157"/>
<evidence type="ECO:0000256" key="1">
    <source>
        <dbReference type="ARBA" id="ARBA00004141"/>
    </source>
</evidence>
<dbReference type="RefSeq" id="WP_011848994.1">
    <property type="nucleotide sequence ID" value="NC_009073.1"/>
</dbReference>
<dbReference type="KEGG" id="pcl:Pcal_0301"/>
<evidence type="ECO:0000256" key="4">
    <source>
        <dbReference type="ARBA" id="ARBA00023136"/>
    </source>
</evidence>
<evidence type="ECO:0000256" key="3">
    <source>
        <dbReference type="ARBA" id="ARBA00022989"/>
    </source>
</evidence>
<proteinExistence type="predicted"/>
<dbReference type="GeneID" id="4908567"/>
<protein>
    <recommendedName>
        <fullName evidence="8">Mg2+ transporter protein, CorA family protein</fullName>
    </recommendedName>
</protein>
<dbReference type="STRING" id="410359.Pcal_0301"/>
<gene>
    <name evidence="6" type="ordered locus">Pcal_0301</name>
</gene>
<feature type="transmembrane region" description="Helical" evidence="5">
    <location>
        <begin position="193"/>
        <end position="211"/>
    </location>
</feature>
<keyword evidence="7" id="KW-1185">Reference proteome</keyword>
<dbReference type="GO" id="GO:0046873">
    <property type="term" value="F:metal ion transmembrane transporter activity"/>
    <property type="evidence" value="ECO:0007669"/>
    <property type="project" value="InterPro"/>
</dbReference>
<accession>A3MSX0</accession>
<dbReference type="Proteomes" id="UP000001431">
    <property type="component" value="Chromosome"/>
</dbReference>
<keyword evidence="2 5" id="KW-0812">Transmembrane</keyword>
<dbReference type="InterPro" id="IPR002523">
    <property type="entry name" value="MgTranspt_CorA/ZnTranspt_ZntB"/>
</dbReference>
<evidence type="ECO:0008006" key="8">
    <source>
        <dbReference type="Google" id="ProtNLM"/>
    </source>
</evidence>
<dbReference type="AlphaFoldDB" id="A3MSX0"/>
<evidence type="ECO:0000313" key="6">
    <source>
        <dbReference type="EMBL" id="ABO07737.1"/>
    </source>
</evidence>
<evidence type="ECO:0000256" key="2">
    <source>
        <dbReference type="ARBA" id="ARBA00022692"/>
    </source>
</evidence>
<organism evidence="6 7">
    <name type="scientific">Pyrobaculum calidifontis (strain DSM 21063 / JCM 11548 / VA1)</name>
    <dbReference type="NCBI Taxonomy" id="410359"/>
    <lineage>
        <taxon>Archaea</taxon>
        <taxon>Thermoproteota</taxon>
        <taxon>Thermoprotei</taxon>
        <taxon>Thermoproteales</taxon>
        <taxon>Thermoproteaceae</taxon>
        <taxon>Pyrobaculum</taxon>
    </lineage>
</organism>
<dbReference type="Gene3D" id="1.20.58.340">
    <property type="entry name" value="Magnesium transport protein CorA, transmembrane region"/>
    <property type="match status" value="1"/>
</dbReference>
<name>A3MSX0_PYRCJ</name>
<sequence length="214" mass="23777">MVYIFDEGGLIHLQIPLVALEGGEVKEEVVELVAERDGRVVSGPYSTVQEALYGALQRLAEAISAVESSLDTLEFRLETEERVSPGEVYTALYNSHMLYFAASQLRQLAVELKRRGLVGYRQYAYARSLARRALLLRRFARDVRLLYSTVVQMSLDVSVKRLTWLGTVALPALIITGFYGMNLSWLPLADNPPAVFVILAAATAGFAYILGKLF</sequence>
<evidence type="ECO:0000313" key="7">
    <source>
        <dbReference type="Proteomes" id="UP000001431"/>
    </source>
</evidence>
<keyword evidence="3 5" id="KW-1133">Transmembrane helix</keyword>
<comment type="subcellular location">
    <subcellularLocation>
        <location evidence="1">Membrane</location>
        <topology evidence="1">Multi-pass membrane protein</topology>
    </subcellularLocation>
</comment>
<dbReference type="eggNOG" id="arCOG02266">
    <property type="taxonomic scope" value="Archaea"/>
</dbReference>
<evidence type="ECO:0000256" key="5">
    <source>
        <dbReference type="SAM" id="Phobius"/>
    </source>
</evidence>
<keyword evidence="4 5" id="KW-0472">Membrane</keyword>
<dbReference type="Pfam" id="PF01544">
    <property type="entry name" value="CorA"/>
    <property type="match status" value="1"/>
</dbReference>
<dbReference type="GO" id="GO:0016020">
    <property type="term" value="C:membrane"/>
    <property type="evidence" value="ECO:0007669"/>
    <property type="project" value="UniProtKB-SubCell"/>
</dbReference>
<dbReference type="InterPro" id="IPR045863">
    <property type="entry name" value="CorA_TM1_TM2"/>
</dbReference>
<dbReference type="HOGENOM" id="CLU_1286383_0_0_2"/>
<reference evidence="6" key="1">
    <citation type="submission" date="2007-02" db="EMBL/GenBank/DDBJ databases">
        <title>Complete sequence of Pyrobaculum calidifontis JCM 11548.</title>
        <authorList>
            <consortium name="US DOE Joint Genome Institute"/>
            <person name="Copeland A."/>
            <person name="Lucas S."/>
            <person name="Lapidus A."/>
            <person name="Barry K."/>
            <person name="Glavina del Rio T."/>
            <person name="Dalin E."/>
            <person name="Tice H."/>
            <person name="Pitluck S."/>
            <person name="Chain P."/>
            <person name="Malfatti S."/>
            <person name="Shin M."/>
            <person name="Vergez L."/>
            <person name="Schmutz J."/>
            <person name="Larimer F."/>
            <person name="Land M."/>
            <person name="Hauser L."/>
            <person name="Kyrpides N."/>
            <person name="Mikhailova N."/>
            <person name="Cozen A.E."/>
            <person name="Fitz-Gibbon S.T."/>
            <person name="House C.H."/>
            <person name="Saltikov C."/>
            <person name="Lowe T.M."/>
            <person name="Richardson P."/>
        </authorList>
    </citation>
    <scope>NUCLEOTIDE SEQUENCE [LARGE SCALE GENOMIC DNA]</scope>
    <source>
        <strain evidence="6">JCM 11548</strain>
    </source>
</reference>
<feature type="transmembrane region" description="Helical" evidence="5">
    <location>
        <begin position="162"/>
        <end position="181"/>
    </location>
</feature>
<dbReference type="EMBL" id="CP000561">
    <property type="protein sequence ID" value="ABO07737.1"/>
    <property type="molecule type" value="Genomic_DNA"/>
</dbReference>
<dbReference type="SUPFAM" id="SSF144083">
    <property type="entry name" value="Magnesium transport protein CorA, transmembrane region"/>
    <property type="match status" value="1"/>
</dbReference>